<protein>
    <submittedName>
        <fullName evidence="3">Alpha/beta fold hydrolase</fullName>
    </submittedName>
</protein>
<dbReference type="SUPFAM" id="SSF53474">
    <property type="entry name" value="alpha/beta-Hydrolases"/>
    <property type="match status" value="1"/>
</dbReference>
<dbReference type="PRINTS" id="PR00412">
    <property type="entry name" value="EPOXHYDRLASE"/>
</dbReference>
<dbReference type="Gene3D" id="3.40.50.1820">
    <property type="entry name" value="alpha/beta hydrolase"/>
    <property type="match status" value="1"/>
</dbReference>
<dbReference type="Pfam" id="PF00561">
    <property type="entry name" value="Abhydrolase_1"/>
    <property type="match status" value="1"/>
</dbReference>
<reference evidence="3 4" key="1">
    <citation type="submission" date="2020-12" db="EMBL/GenBank/DDBJ databases">
        <authorList>
            <person name="Shan Y."/>
        </authorList>
    </citation>
    <scope>NUCLEOTIDE SEQUENCE [LARGE SCALE GENOMIC DNA]</scope>
    <source>
        <strain evidence="4">csc3.9</strain>
    </source>
</reference>
<dbReference type="GO" id="GO:0016787">
    <property type="term" value="F:hydrolase activity"/>
    <property type="evidence" value="ECO:0007669"/>
    <property type="project" value="UniProtKB-KW"/>
</dbReference>
<dbReference type="InterPro" id="IPR029058">
    <property type="entry name" value="AB_hydrolase_fold"/>
</dbReference>
<accession>A0A7T4QXW1</accession>
<keyword evidence="1 3" id="KW-0378">Hydrolase</keyword>
<name>A0A7T4QXW1_9GAMM</name>
<dbReference type="AlphaFoldDB" id="A0A7T4QXW1"/>
<organism evidence="3 4">
    <name type="scientific">Spongiibacter nanhainus</name>
    <dbReference type="NCBI Taxonomy" id="2794344"/>
    <lineage>
        <taxon>Bacteria</taxon>
        <taxon>Pseudomonadati</taxon>
        <taxon>Pseudomonadota</taxon>
        <taxon>Gammaproteobacteria</taxon>
        <taxon>Cellvibrionales</taxon>
        <taxon>Spongiibacteraceae</taxon>
        <taxon>Spongiibacter</taxon>
    </lineage>
</organism>
<evidence type="ECO:0000313" key="4">
    <source>
        <dbReference type="Proteomes" id="UP000596063"/>
    </source>
</evidence>
<dbReference type="PANTHER" id="PTHR46118">
    <property type="entry name" value="PROTEIN ABHD11"/>
    <property type="match status" value="1"/>
</dbReference>
<dbReference type="KEGG" id="snan:I6N98_10460"/>
<sequence length="271" mass="29547">MSIRSELKTGAVSLHSDVSGEGSVPVVLLHGLFGSTSNLIGVTRSLEDTFRVVRFDLRNHGKSAHSEVMDIPSMAGDVAAAMEEMGIPQAYVLGHSLGGKVAMELAATQGDKVKGLVVADIAPVSYGRGHDAILDGLLGLDLQALRNREQADAQLKPAVPELAIRQFLLKNLARDGQSGWKWRMNLPVIADSYDRLREAPSNEIYPGPTLFIRGEKSRYIIDENRVPIMRQFPDARLETIAGAGHWLHAERPEEFNALVRGFLMACEGDTP</sequence>
<dbReference type="EMBL" id="CP066167">
    <property type="protein sequence ID" value="QQD16810.1"/>
    <property type="molecule type" value="Genomic_DNA"/>
</dbReference>
<evidence type="ECO:0000256" key="1">
    <source>
        <dbReference type="ARBA" id="ARBA00022801"/>
    </source>
</evidence>
<dbReference type="InterPro" id="IPR000639">
    <property type="entry name" value="Epox_hydrolase-like"/>
</dbReference>
<gene>
    <name evidence="3" type="ORF">I6N98_10460</name>
</gene>
<keyword evidence="4" id="KW-1185">Reference proteome</keyword>
<proteinExistence type="predicted"/>
<dbReference type="InterPro" id="IPR000073">
    <property type="entry name" value="AB_hydrolase_1"/>
</dbReference>
<dbReference type="PANTHER" id="PTHR46118:SF4">
    <property type="entry name" value="PROTEIN ABHD11"/>
    <property type="match status" value="1"/>
</dbReference>
<evidence type="ECO:0000259" key="2">
    <source>
        <dbReference type="Pfam" id="PF00561"/>
    </source>
</evidence>
<dbReference type="RefSeq" id="WP_198568312.1">
    <property type="nucleotide sequence ID" value="NZ_CP066167.1"/>
</dbReference>
<evidence type="ECO:0000313" key="3">
    <source>
        <dbReference type="EMBL" id="QQD16810.1"/>
    </source>
</evidence>
<dbReference type="Proteomes" id="UP000596063">
    <property type="component" value="Chromosome"/>
</dbReference>
<feature type="domain" description="AB hydrolase-1" evidence="2">
    <location>
        <begin position="25"/>
        <end position="252"/>
    </location>
</feature>